<dbReference type="Proteomes" id="UP001231915">
    <property type="component" value="Unassembled WGS sequence"/>
</dbReference>
<dbReference type="EMBL" id="JASJUT010000005">
    <property type="protein sequence ID" value="MDK2596263.1"/>
    <property type="molecule type" value="Genomic_DNA"/>
</dbReference>
<organism evidence="1 2">
    <name type="scientific">Pseudoalteromonas obscura</name>
    <dbReference type="NCBI Taxonomy" id="3048491"/>
    <lineage>
        <taxon>Bacteria</taxon>
        <taxon>Pseudomonadati</taxon>
        <taxon>Pseudomonadota</taxon>
        <taxon>Gammaproteobacteria</taxon>
        <taxon>Alteromonadales</taxon>
        <taxon>Pseudoalteromonadaceae</taxon>
        <taxon>Pseudoalteromonas</taxon>
    </lineage>
</organism>
<name>A0ABT7EML3_9GAMM</name>
<reference evidence="1 2" key="1">
    <citation type="submission" date="2023-05" db="EMBL/GenBank/DDBJ databases">
        <title>Pseudoalteromonas ardens sp. nov., Pseudoalteromonas obscura sp. nov., and Pseudoalteromonas umbrosa sp. nov., isolated from the coral Montipora capitata.</title>
        <authorList>
            <person name="Thomas E.M."/>
            <person name="Smith E.M."/>
            <person name="Papke E."/>
            <person name="Shlafstein M.D."/>
            <person name="Oline D.K."/>
            <person name="Videau P."/>
            <person name="Saw J.H."/>
            <person name="Strangman W.K."/>
            <person name="Ushijima B."/>
        </authorList>
    </citation>
    <scope>NUCLEOTIDE SEQUENCE [LARGE SCALE GENOMIC DNA]</scope>
    <source>
        <strain evidence="1 2">P94</strain>
    </source>
</reference>
<protein>
    <submittedName>
        <fullName evidence="1">Uncharacterized protein</fullName>
    </submittedName>
</protein>
<comment type="caution">
    <text evidence="1">The sequence shown here is derived from an EMBL/GenBank/DDBJ whole genome shotgun (WGS) entry which is preliminary data.</text>
</comment>
<keyword evidence="2" id="KW-1185">Reference proteome</keyword>
<evidence type="ECO:0000313" key="1">
    <source>
        <dbReference type="EMBL" id="MDK2596263.1"/>
    </source>
</evidence>
<dbReference type="RefSeq" id="WP_284137649.1">
    <property type="nucleotide sequence ID" value="NZ_JASJUT010000005.1"/>
</dbReference>
<accession>A0ABT7EML3</accession>
<gene>
    <name evidence="1" type="ORF">QNM18_14465</name>
</gene>
<proteinExistence type="predicted"/>
<evidence type="ECO:0000313" key="2">
    <source>
        <dbReference type="Proteomes" id="UP001231915"/>
    </source>
</evidence>
<sequence>MNNLSQLHQQLCHSHGFLINQNNQEATKYLADKIPQFTKGVCYEYRAAELNHPCDFLVAYDTSEETLLQLRGLFDSIEQHQSKQINEFLDLYTQHRCLRDIPLIWLSFDWSKTHYPIIPTFYISTQHYSYVKGEKLNDTIKHALSTLAPNSLALGEALAGKLEYGKLNHIGFTFARDSLKTKFTITLECEHVLPQLALFEWQGDVAHLQSVLNIASELSHKVQISISFTDQLSTKIEVELPWVRQEKDNYINDEFIERVIDICDKEPNYHRLNDVSKWLENNPNNKAFYTKFSIFEDGSCNLKSYLHSSPQPKRRLFG</sequence>